<gene>
    <name evidence="1" type="ORF">NW762_012644</name>
</gene>
<proteinExistence type="predicted"/>
<evidence type="ECO:0000313" key="1">
    <source>
        <dbReference type="EMBL" id="KAJ4248806.1"/>
    </source>
</evidence>
<sequence>MHRLTVAAERFHEQCVGLLLPMLHDKNAITDSAFLACSTILRFYEEISAPEHGRDNARHLLGGYAFVAEVQEQALELDDLGNAAFWVHQRQDLIVAISNHRAPKTDPNRTGLDRSFGSANTKTWAKRATCLHAEVVNFCFDSATATKDGFSEIMAKLEQWDRCKPAVFKPVLYRESDASLSTSLPDICFTVDECAMAWAYHLFSRLLMAIHDPAVPRMGPDFIQGQTRVKKEVSHYLRLLCGIASSNPVPPARTVVCLAISQCGAWVGGKAELDSMLEVLRMVEREDAWPTTYAQEILRSQSIWDGQSVGHF</sequence>
<evidence type="ECO:0000313" key="2">
    <source>
        <dbReference type="Proteomes" id="UP001152049"/>
    </source>
</evidence>
<dbReference type="Proteomes" id="UP001152049">
    <property type="component" value="Unassembled WGS sequence"/>
</dbReference>
<comment type="caution">
    <text evidence="1">The sequence shown here is derived from an EMBL/GenBank/DDBJ whole genome shotgun (WGS) entry which is preliminary data.</text>
</comment>
<evidence type="ECO:0008006" key="3">
    <source>
        <dbReference type="Google" id="ProtNLM"/>
    </source>
</evidence>
<name>A0A9W8V9J8_9HYPO</name>
<dbReference type="OrthoDB" id="4525710at2759"/>
<keyword evidence="2" id="KW-1185">Reference proteome</keyword>
<reference evidence="1" key="1">
    <citation type="submission" date="2022-09" db="EMBL/GenBank/DDBJ databases">
        <title>Fusarium specimens isolated from Avocado Roots.</title>
        <authorList>
            <person name="Stajich J."/>
            <person name="Roper C."/>
            <person name="Heimlech-Rivalta G."/>
        </authorList>
    </citation>
    <scope>NUCLEOTIDE SEQUENCE</scope>
    <source>
        <strain evidence="1">CF00136</strain>
    </source>
</reference>
<dbReference type="AlphaFoldDB" id="A0A9W8V9J8"/>
<organism evidence="1 2">
    <name type="scientific">Fusarium torreyae</name>
    <dbReference type="NCBI Taxonomy" id="1237075"/>
    <lineage>
        <taxon>Eukaryota</taxon>
        <taxon>Fungi</taxon>
        <taxon>Dikarya</taxon>
        <taxon>Ascomycota</taxon>
        <taxon>Pezizomycotina</taxon>
        <taxon>Sordariomycetes</taxon>
        <taxon>Hypocreomycetidae</taxon>
        <taxon>Hypocreales</taxon>
        <taxon>Nectriaceae</taxon>
        <taxon>Fusarium</taxon>
    </lineage>
</organism>
<accession>A0A9W8V9J8</accession>
<dbReference type="EMBL" id="JAOQAZ010000035">
    <property type="protein sequence ID" value="KAJ4248806.1"/>
    <property type="molecule type" value="Genomic_DNA"/>
</dbReference>
<protein>
    <recommendedName>
        <fullName evidence="3">Arca-like protein</fullName>
    </recommendedName>
</protein>